<dbReference type="KEGG" id="tvi:Thivi_1378"/>
<evidence type="ECO:0000259" key="4">
    <source>
        <dbReference type="Pfam" id="PF00361"/>
    </source>
</evidence>
<feature type="domain" description="NADH:quinone oxidoreductase/Mrp antiporter transmembrane" evidence="4">
    <location>
        <begin position="149"/>
        <end position="437"/>
    </location>
</feature>
<feature type="transmembrane region" description="Helical" evidence="3">
    <location>
        <begin position="432"/>
        <end position="454"/>
    </location>
</feature>
<accession>I3Y8R8</accession>
<feature type="transmembrane region" description="Helical" evidence="3">
    <location>
        <begin position="264"/>
        <end position="284"/>
    </location>
</feature>
<protein>
    <submittedName>
        <fullName evidence="5">Formate hydrogenlyase subunit 3/multisubunit Na+/H+ antiporter, MnhD subunit</fullName>
    </submittedName>
</protein>
<sequence>MDSPSILVAPFASLIELGGLLLVIPLMLPVVGLLLAPLLGGRFLGRFILLLLLLGLVAAVAVATAVLTGGDALQYHLGGWAPPLGVALKSDGLSAILLLVSAVVMLAVGIYAQREFQVPPDAPETRASLVFWMLLMGVWAGLNAAFLGQDLFTLFVALELLTFSAVPLVALDGRTETLAAALRYLLFALLGSVLYLLGAVLFYGTYATLDIALLAERIAGAESLPPPIIAAAALMTVGLLAKTALFPLHLWLPPAHAGAPPPASAILSALVVKASFFLIVRIWFDVLPGALNPMTAQTLGALGAGAILFGNLVALRQARLKLLIAYSTVAQIGYLFLIFPLAASAESLALTGGMLQVVSHACAKAAMFMAAGLIAGALGHDRIRNLGGSVRVLPITLLAFGLAGLSLIGLQPSGGYLTKTLLTAGADGTGQWWWGLVMQAGGLLTAAYLFWVLGHALFGPPSSQVVARPGRAQELVVLALALAALLLGLLPPTLFDLVGVGRTGLDASAAVATAMAGAFGWRKVWGDVWPILVVGLLVLGMLPWPDRQADASGRLAATTASVTGHWTAALGAILERADRGLRQWPVAGLLLLILTLGLAGTLLTGD</sequence>
<dbReference type="EMBL" id="CP003154">
    <property type="protein sequence ID" value="AFL73386.1"/>
    <property type="molecule type" value="Genomic_DNA"/>
</dbReference>
<feature type="transmembrane region" description="Helical" evidence="3">
    <location>
        <begin position="322"/>
        <end position="345"/>
    </location>
</feature>
<feature type="transmembrane region" description="Helical" evidence="3">
    <location>
        <begin position="152"/>
        <end position="172"/>
    </location>
</feature>
<keyword evidence="6" id="KW-1185">Reference proteome</keyword>
<keyword evidence="3" id="KW-0472">Membrane</keyword>
<dbReference type="InterPro" id="IPR050616">
    <property type="entry name" value="CPA3_Na-H_Antiporter_A"/>
</dbReference>
<organism evidence="5 6">
    <name type="scientific">Thiocystis violascens (strain ATCC 17096 / DSM 198 / 6111)</name>
    <name type="common">Chromatium violascens</name>
    <dbReference type="NCBI Taxonomy" id="765911"/>
    <lineage>
        <taxon>Bacteria</taxon>
        <taxon>Pseudomonadati</taxon>
        <taxon>Pseudomonadota</taxon>
        <taxon>Gammaproteobacteria</taxon>
        <taxon>Chromatiales</taxon>
        <taxon>Chromatiaceae</taxon>
        <taxon>Thiocystis</taxon>
    </lineage>
</organism>
<evidence type="ECO:0000313" key="6">
    <source>
        <dbReference type="Proteomes" id="UP000006062"/>
    </source>
</evidence>
<feature type="transmembrane region" description="Helical" evidence="3">
    <location>
        <begin position="475"/>
        <end position="494"/>
    </location>
</feature>
<dbReference type="Proteomes" id="UP000006062">
    <property type="component" value="Chromosome"/>
</dbReference>
<dbReference type="GO" id="GO:0016829">
    <property type="term" value="F:lyase activity"/>
    <property type="evidence" value="ECO:0007669"/>
    <property type="project" value="UniProtKB-KW"/>
</dbReference>
<keyword evidence="5" id="KW-0456">Lyase</keyword>
<feature type="transmembrane region" description="Helical" evidence="3">
    <location>
        <begin position="551"/>
        <end position="574"/>
    </location>
</feature>
<proteinExistence type="predicted"/>
<feature type="transmembrane region" description="Helical" evidence="3">
    <location>
        <begin position="528"/>
        <end position="545"/>
    </location>
</feature>
<gene>
    <name evidence="5" type="ordered locus">Thivi_1378</name>
</gene>
<feature type="transmembrane region" description="Helical" evidence="3">
    <location>
        <begin position="296"/>
        <end position="315"/>
    </location>
</feature>
<keyword evidence="3" id="KW-1133">Transmembrane helix</keyword>
<dbReference type="InterPro" id="IPR001750">
    <property type="entry name" value="ND/Mrp_TM"/>
</dbReference>
<feature type="transmembrane region" description="Helical" evidence="3">
    <location>
        <begin position="500"/>
        <end position="521"/>
    </location>
</feature>
<keyword evidence="2 3" id="KW-0812">Transmembrane</keyword>
<dbReference type="eggNOG" id="COG0651">
    <property type="taxonomic scope" value="Bacteria"/>
</dbReference>
<dbReference type="PRINTS" id="PR01434">
    <property type="entry name" value="NADHDHGNASE5"/>
</dbReference>
<evidence type="ECO:0000256" key="1">
    <source>
        <dbReference type="ARBA" id="ARBA00004127"/>
    </source>
</evidence>
<reference evidence="5 6" key="1">
    <citation type="submission" date="2012-06" db="EMBL/GenBank/DDBJ databases">
        <title>Complete sequence of Thiocystis violascens DSM 198.</title>
        <authorList>
            <consortium name="US DOE Joint Genome Institute"/>
            <person name="Lucas S."/>
            <person name="Han J."/>
            <person name="Lapidus A."/>
            <person name="Cheng J.-F."/>
            <person name="Goodwin L."/>
            <person name="Pitluck S."/>
            <person name="Peters L."/>
            <person name="Ovchinnikova G."/>
            <person name="Teshima H."/>
            <person name="Detter J.C."/>
            <person name="Han C."/>
            <person name="Tapia R."/>
            <person name="Land M."/>
            <person name="Hauser L."/>
            <person name="Kyrpides N."/>
            <person name="Ivanova N."/>
            <person name="Pagani I."/>
            <person name="Vogl K."/>
            <person name="Liu Z."/>
            <person name="Frigaard N.-U."/>
            <person name="Bryant D."/>
            <person name="Woyke T."/>
        </authorList>
    </citation>
    <scope>NUCLEOTIDE SEQUENCE [LARGE SCALE GENOMIC DNA]</scope>
    <source>
        <strain evidence="6">ATCC 17096 / DSM 198 / 6111</strain>
    </source>
</reference>
<feature type="transmembrane region" description="Helical" evidence="3">
    <location>
        <begin position="184"/>
        <end position="208"/>
    </location>
</feature>
<dbReference type="RefSeq" id="WP_014777863.1">
    <property type="nucleotide sequence ID" value="NC_018012.1"/>
</dbReference>
<comment type="subcellular location">
    <subcellularLocation>
        <location evidence="1">Endomembrane system</location>
        <topology evidence="1">Multi-pass membrane protein</topology>
    </subcellularLocation>
    <subcellularLocation>
        <location evidence="2">Membrane</location>
        <topology evidence="2">Multi-pass membrane protein</topology>
    </subcellularLocation>
</comment>
<feature type="transmembrane region" description="Helical" evidence="3">
    <location>
        <begin position="93"/>
        <end position="113"/>
    </location>
</feature>
<dbReference type="STRING" id="765911.Thivi_1378"/>
<feature type="transmembrane region" description="Helical" evidence="3">
    <location>
        <begin position="390"/>
        <end position="412"/>
    </location>
</feature>
<dbReference type="OrthoDB" id="9768329at2"/>
<feature type="transmembrane region" description="Helical" evidence="3">
    <location>
        <begin position="357"/>
        <end position="378"/>
    </location>
</feature>
<feature type="transmembrane region" description="Helical" evidence="3">
    <location>
        <begin position="47"/>
        <end position="73"/>
    </location>
</feature>
<feature type="transmembrane region" description="Helical" evidence="3">
    <location>
        <begin position="228"/>
        <end position="252"/>
    </location>
</feature>
<evidence type="ECO:0000256" key="3">
    <source>
        <dbReference type="SAM" id="Phobius"/>
    </source>
</evidence>
<dbReference type="GO" id="GO:0012505">
    <property type="term" value="C:endomembrane system"/>
    <property type="evidence" value="ECO:0007669"/>
    <property type="project" value="UniProtKB-SubCell"/>
</dbReference>
<dbReference type="Pfam" id="PF00361">
    <property type="entry name" value="Proton_antipo_M"/>
    <property type="match status" value="1"/>
</dbReference>
<feature type="transmembrane region" description="Helical" evidence="3">
    <location>
        <begin position="125"/>
        <end position="146"/>
    </location>
</feature>
<feature type="transmembrane region" description="Helical" evidence="3">
    <location>
        <begin position="6"/>
        <end position="35"/>
    </location>
</feature>
<dbReference type="PANTHER" id="PTHR43373:SF1">
    <property type="entry name" value="NA(+)_H(+) ANTIPORTER SUBUNIT A"/>
    <property type="match status" value="1"/>
</dbReference>
<evidence type="ECO:0000313" key="5">
    <source>
        <dbReference type="EMBL" id="AFL73386.1"/>
    </source>
</evidence>
<dbReference type="PANTHER" id="PTHR43373">
    <property type="entry name" value="NA(+)/H(+) ANTIPORTER SUBUNIT"/>
    <property type="match status" value="1"/>
</dbReference>
<feature type="transmembrane region" description="Helical" evidence="3">
    <location>
        <begin position="586"/>
        <end position="605"/>
    </location>
</feature>
<dbReference type="AlphaFoldDB" id="I3Y8R8"/>
<name>I3Y8R8_THIV6</name>
<dbReference type="GO" id="GO:0016020">
    <property type="term" value="C:membrane"/>
    <property type="evidence" value="ECO:0007669"/>
    <property type="project" value="UniProtKB-SubCell"/>
</dbReference>
<dbReference type="HOGENOM" id="CLU_007100_9_5_6"/>
<evidence type="ECO:0000256" key="2">
    <source>
        <dbReference type="RuleBase" id="RU000320"/>
    </source>
</evidence>